<evidence type="ECO:0000256" key="1">
    <source>
        <dbReference type="ARBA" id="ARBA00022723"/>
    </source>
</evidence>
<reference evidence="4 5" key="2">
    <citation type="journal article" date="2019" name="G3 (Bethesda)">
        <title>Hybrid Assembly of the Genome of the Entomopathogenic Nematode Steinernema carpocapsae Identifies the X-Chromosome.</title>
        <authorList>
            <person name="Serra L."/>
            <person name="Macchietto M."/>
            <person name="Macias-Munoz A."/>
            <person name="McGill C.J."/>
            <person name="Rodriguez I.M."/>
            <person name="Rodriguez B."/>
            <person name="Murad R."/>
            <person name="Mortazavi A."/>
        </authorList>
    </citation>
    <scope>NUCLEOTIDE SEQUENCE [LARGE SCALE GENOMIC DNA]</scope>
    <source>
        <strain evidence="4 5">ALL</strain>
    </source>
</reference>
<dbReference type="InterPro" id="IPR008949">
    <property type="entry name" value="Isoprenoid_synthase_dom_sf"/>
</dbReference>
<keyword evidence="2" id="KW-0460">Magnesium</keyword>
<evidence type="ECO:0000256" key="3">
    <source>
        <dbReference type="RuleBase" id="RU004466"/>
    </source>
</evidence>
<gene>
    <name evidence="4" type="ORF">L596_004718</name>
</gene>
<proteinExistence type="inferred from homology"/>
<evidence type="ECO:0008006" key="6">
    <source>
        <dbReference type="Google" id="ProtNLM"/>
    </source>
</evidence>
<keyword evidence="3" id="KW-0808">Transferase</keyword>
<dbReference type="GO" id="GO:0004659">
    <property type="term" value="F:prenyltransferase activity"/>
    <property type="evidence" value="ECO:0007669"/>
    <property type="project" value="InterPro"/>
</dbReference>
<name>A0A4U8V0U7_STECR</name>
<organism evidence="4 5">
    <name type="scientific">Steinernema carpocapsae</name>
    <name type="common">Entomopathogenic nematode</name>
    <dbReference type="NCBI Taxonomy" id="34508"/>
    <lineage>
        <taxon>Eukaryota</taxon>
        <taxon>Metazoa</taxon>
        <taxon>Ecdysozoa</taxon>
        <taxon>Nematoda</taxon>
        <taxon>Chromadorea</taxon>
        <taxon>Rhabditida</taxon>
        <taxon>Tylenchina</taxon>
        <taxon>Panagrolaimomorpha</taxon>
        <taxon>Strongyloidoidea</taxon>
        <taxon>Steinernematidae</taxon>
        <taxon>Steinernema</taxon>
    </lineage>
</organism>
<dbReference type="STRING" id="34508.A0A4U8V0U7"/>
<dbReference type="Gene3D" id="1.10.600.10">
    <property type="entry name" value="Farnesyl Diphosphate Synthase"/>
    <property type="match status" value="1"/>
</dbReference>
<dbReference type="Pfam" id="PF00348">
    <property type="entry name" value="polyprenyl_synt"/>
    <property type="match status" value="1"/>
</dbReference>
<dbReference type="InterPro" id="IPR033749">
    <property type="entry name" value="Polyprenyl_synt_CS"/>
</dbReference>
<dbReference type="EMBL" id="AZBU02000001">
    <property type="protein sequence ID" value="TMS37878.1"/>
    <property type="molecule type" value="Genomic_DNA"/>
</dbReference>
<dbReference type="PANTHER" id="PTHR12001:SF44">
    <property type="entry name" value="GERANYLGERANYL PYROPHOSPHATE SYNTHASE"/>
    <property type="match status" value="1"/>
</dbReference>
<reference evidence="4 5" key="1">
    <citation type="journal article" date="2015" name="Genome Biol.">
        <title>Comparative genomics of Steinernema reveals deeply conserved gene regulatory networks.</title>
        <authorList>
            <person name="Dillman A.R."/>
            <person name="Macchietto M."/>
            <person name="Porter C.F."/>
            <person name="Rogers A."/>
            <person name="Williams B."/>
            <person name="Antoshechkin I."/>
            <person name="Lee M.M."/>
            <person name="Goodwin Z."/>
            <person name="Lu X."/>
            <person name="Lewis E.E."/>
            <person name="Goodrich-Blair H."/>
            <person name="Stock S.P."/>
            <person name="Adams B.J."/>
            <person name="Sternberg P.W."/>
            <person name="Mortazavi A."/>
        </authorList>
    </citation>
    <scope>NUCLEOTIDE SEQUENCE [LARGE SCALE GENOMIC DNA]</scope>
    <source>
        <strain evidence="4 5">ALL</strain>
    </source>
</reference>
<evidence type="ECO:0000313" key="5">
    <source>
        <dbReference type="Proteomes" id="UP000298663"/>
    </source>
</evidence>
<dbReference type="GO" id="GO:0042811">
    <property type="term" value="P:pheromone biosynthetic process"/>
    <property type="evidence" value="ECO:0007669"/>
    <property type="project" value="UniProtKB-ARBA"/>
</dbReference>
<dbReference type="GO" id="GO:0046872">
    <property type="term" value="F:metal ion binding"/>
    <property type="evidence" value="ECO:0007669"/>
    <property type="project" value="UniProtKB-KW"/>
</dbReference>
<keyword evidence="1" id="KW-0479">Metal-binding</keyword>
<dbReference type="InterPro" id="IPR000092">
    <property type="entry name" value="Polyprenyl_synt"/>
</dbReference>
<comment type="caution">
    <text evidence="4">The sequence shown here is derived from an EMBL/GenBank/DDBJ whole genome shotgun (WGS) entry which is preliminary data.</text>
</comment>
<evidence type="ECO:0000256" key="2">
    <source>
        <dbReference type="ARBA" id="ARBA00022842"/>
    </source>
</evidence>
<keyword evidence="5" id="KW-1185">Reference proteome</keyword>
<dbReference type="AlphaFoldDB" id="A0A4U8V0U7"/>
<comment type="similarity">
    <text evidence="3">Belongs to the FPP/GGPP synthase family.</text>
</comment>
<dbReference type="PROSITE" id="PS00723">
    <property type="entry name" value="POLYPRENYL_SYNTHASE_1"/>
    <property type="match status" value="1"/>
</dbReference>
<dbReference type="SFLD" id="SFLDS00005">
    <property type="entry name" value="Isoprenoid_Synthase_Type_I"/>
    <property type="match status" value="1"/>
</dbReference>
<protein>
    <recommendedName>
        <fullName evidence="6">Geranylgeranyl pyrophosphate synthase</fullName>
    </recommendedName>
</protein>
<accession>A0A4U8V0U7</accession>
<dbReference type="CDD" id="cd00685">
    <property type="entry name" value="Trans_IPPS_HT"/>
    <property type="match status" value="1"/>
</dbReference>
<dbReference type="GO" id="GO:0008299">
    <property type="term" value="P:isoprenoid biosynthetic process"/>
    <property type="evidence" value="ECO:0007669"/>
    <property type="project" value="InterPro"/>
</dbReference>
<dbReference type="PANTHER" id="PTHR12001">
    <property type="entry name" value="GERANYLGERANYL PYROPHOSPHATE SYNTHASE"/>
    <property type="match status" value="1"/>
</dbReference>
<dbReference type="OrthoDB" id="6921389at2759"/>
<sequence>MRRTATTTVELLSELMQLMSLNPVLCRTSLHHYYYDPIVMENGTNRHHSCSPDSEENLLAPYHYIRQMPGKHIRSELAKAFNVWLQIDPVKLDKIMELVEMLHNASLMIDDIEDNSVLRRGLPVTHNVYGVPSTINTANYIYFMALSKCIQLDHPQAIVIFTEKMLELHRGQGKELYWRDSYTCPTEEDYELMVKQKTGGLFSLAVQLMQLFSTSSEDFTHLVNNLALYFQIRDDYVNLTSLEYAKEKSFAEDLTEGKFSYPIINAILSKHKTDERIMNILRRRTTDNDVKRYCISLIREQGAFGATESKLIRIMEDIVANVDALQGNSLLSALLKKIDIMSGSNKVEHVQSENGEEKVEA</sequence>
<dbReference type="SUPFAM" id="SSF48576">
    <property type="entry name" value="Terpenoid synthases"/>
    <property type="match status" value="1"/>
</dbReference>
<evidence type="ECO:0000313" key="4">
    <source>
        <dbReference type="EMBL" id="TMS37878.1"/>
    </source>
</evidence>
<dbReference type="Proteomes" id="UP000298663">
    <property type="component" value="Unassembled WGS sequence"/>
</dbReference>